<proteinExistence type="predicted"/>
<dbReference type="PANTHER" id="PTHR31625">
    <property type="match status" value="1"/>
</dbReference>
<sequence length="557" mass="60090">MLSSPPELKVLERCQVSPPPGAVAESTLPLTFFDVGWLEAGTVERVFFYAFPVSTSHFMDSVVPSLKSSLSLTLQHFYPLAGKIRLSPGSVDKYEIHYADGDSVSFTLAEHDDDFDDISGSHPRELIRLLPLVPQVPQPDDDNQGTRLLALQATVFPGRGIAVGVAVRHAACDGSSSVHFLSSWASACARPGRLGPAPPVLDRSLISDPKGLYSIFSKSLAANGQVTRPLMNRAVPPGAVIGSFTLKGDHIRRLKELASSTDKAKAKAKAKVEEGGASFRCSTTAVSYAYAWVCLVKTRAYADDRIAHLGFAADCRARLRPPLPAAYFGNCLLACFVEMKAGELSGEDGVAAAAIAISKAIKRFIDAPMEGADEVPEKYKAVASEQLVTVAGSPKLRVYEVDFGWGKPKKVEIISIVRTGAMSVAESREEEGGMEIGLVLPKLDMDKLKAHFSIGLTLLPVAIAAHYFSILESCGIPHLFITSQPLSPFWTLYLQHQAAATLLAALKSDPNMNTTSVSPRTNRCLSCLLPLPHSAYGELVSYERQTNLRIEEEPQSP</sequence>
<dbReference type="InterPro" id="IPR023213">
    <property type="entry name" value="CAT-like_dom_sf"/>
</dbReference>
<dbReference type="Gene3D" id="3.30.559.10">
    <property type="entry name" value="Chloramphenicol acetyltransferase-like domain"/>
    <property type="match status" value="2"/>
</dbReference>
<keyword evidence="1" id="KW-0808">Transferase</keyword>
<reference evidence="3 4" key="1">
    <citation type="journal article" date="2014" name="Agronomy (Basel)">
        <title>A Draft Genome Sequence for Ensete ventricosum, the Drought-Tolerant Tree Against Hunger.</title>
        <authorList>
            <person name="Harrison J."/>
            <person name="Moore K.A."/>
            <person name="Paszkiewicz K."/>
            <person name="Jones T."/>
            <person name="Grant M."/>
            <person name="Ambacheew D."/>
            <person name="Muzemil S."/>
            <person name="Studholme D.J."/>
        </authorList>
    </citation>
    <scope>NUCLEOTIDE SEQUENCE [LARGE SCALE GENOMIC DNA]</scope>
</reference>
<comment type="caution">
    <text evidence="3">The sequence shown here is derived from an EMBL/GenBank/DDBJ whole genome shotgun (WGS) entry which is preliminary data.</text>
</comment>
<gene>
    <name evidence="3" type="ORF">B296_00047817</name>
</gene>
<dbReference type="Pfam" id="PF02458">
    <property type="entry name" value="Transferase"/>
    <property type="match status" value="1"/>
</dbReference>
<dbReference type="EMBL" id="AMZH03022500">
    <property type="protein sequence ID" value="RRT37255.1"/>
    <property type="molecule type" value="Genomic_DNA"/>
</dbReference>
<protein>
    <submittedName>
        <fullName evidence="3">Uncharacterized protein</fullName>
    </submittedName>
</protein>
<name>A0A426XCR1_ENSVE</name>
<evidence type="ECO:0000256" key="2">
    <source>
        <dbReference type="ARBA" id="ARBA00023315"/>
    </source>
</evidence>
<organism evidence="3 4">
    <name type="scientific">Ensete ventricosum</name>
    <name type="common">Abyssinian banana</name>
    <name type="synonym">Musa ensete</name>
    <dbReference type="NCBI Taxonomy" id="4639"/>
    <lineage>
        <taxon>Eukaryota</taxon>
        <taxon>Viridiplantae</taxon>
        <taxon>Streptophyta</taxon>
        <taxon>Embryophyta</taxon>
        <taxon>Tracheophyta</taxon>
        <taxon>Spermatophyta</taxon>
        <taxon>Magnoliopsida</taxon>
        <taxon>Liliopsida</taxon>
        <taxon>Zingiberales</taxon>
        <taxon>Musaceae</taxon>
        <taxon>Ensete</taxon>
    </lineage>
</organism>
<dbReference type="GO" id="GO:0016747">
    <property type="term" value="F:acyltransferase activity, transferring groups other than amino-acyl groups"/>
    <property type="evidence" value="ECO:0007669"/>
    <property type="project" value="UniProtKB-ARBA"/>
</dbReference>
<evidence type="ECO:0000313" key="3">
    <source>
        <dbReference type="EMBL" id="RRT37255.1"/>
    </source>
</evidence>
<dbReference type="AlphaFoldDB" id="A0A426XCR1"/>
<keyword evidence="2" id="KW-0012">Acyltransferase</keyword>
<evidence type="ECO:0000313" key="4">
    <source>
        <dbReference type="Proteomes" id="UP000287651"/>
    </source>
</evidence>
<dbReference type="InterPro" id="IPR051504">
    <property type="entry name" value="Plant_metabolite_acyltrans"/>
</dbReference>
<accession>A0A426XCR1</accession>
<dbReference type="Proteomes" id="UP000287651">
    <property type="component" value="Unassembled WGS sequence"/>
</dbReference>
<evidence type="ECO:0000256" key="1">
    <source>
        <dbReference type="ARBA" id="ARBA00022679"/>
    </source>
</evidence>